<gene>
    <name evidence="1" type="ORF">IWW38_002135</name>
</gene>
<comment type="caution">
    <text evidence="1">The sequence shown here is derived from an EMBL/GenBank/DDBJ whole genome shotgun (WGS) entry which is preliminary data.</text>
</comment>
<accession>A0ACC1M415</accession>
<protein>
    <submittedName>
        <fullName evidence="1">Uncharacterized protein</fullName>
    </submittedName>
</protein>
<evidence type="ECO:0000313" key="2">
    <source>
        <dbReference type="Proteomes" id="UP001139981"/>
    </source>
</evidence>
<proteinExistence type="predicted"/>
<sequence length="643" mass="68199">MDIATVRSILCNLDIGSYHAASKQTCNADEVWPVHVEEAFLKAVNIFASVGQRKYQIDEQSAKGSVPDLVGRNDIISRYIYMKTDRYRSRKQVSSHIQVWAHCKKPPSSRDMTMDGFNELQTVLRMHYSRPNTAFGQPKKKLRRVVSTSNVSTAKRRAGIDSLGLHSAVVTSQPSPDSRANERKRNIDATSLDHPSKRCRRVVSELPPTSLSSLFENGCDGSSLDYTDASSASFWLTDYVDSTGSLVTSDQPSVHQLVIPQAGSVDMGLPLLLPPFDAHVQDSPSVYELSMAAMAGFEEALSSNMVHATECMPLSPTLRDSSFDSILTGLAPAFHDGAIQPFSADMMSAFAAAAAATAFSPTCSSHEPGNSLGLSMDAVAAAVAVDECNQALVEAFGRYYAESALEGTPDMHFPFCGWSEAVAEGGDTGLRATIGPSESSSDSTSSVACVGTGGSAVAVVDSRAQRPTFAVGKTGRPGASAPAIKPKQSLRAARLAACPHTVANHSASPPSTASSPTSKSKNKSVAVRDERLANSEPSEHAIELRSSPSCTQSTTSTSQASDTTLAARGCSGGPATKDAPESDAGLLCDNSPVVIDWLNNLKNILDAESHVFADGVYQAAHHFEAGDGHVWPFAFANYNPSAE</sequence>
<keyword evidence="2" id="KW-1185">Reference proteome</keyword>
<name>A0ACC1M415_9FUNG</name>
<dbReference type="EMBL" id="JANBVB010000232">
    <property type="protein sequence ID" value="KAJ2896040.1"/>
    <property type="molecule type" value="Genomic_DNA"/>
</dbReference>
<organism evidence="1 2">
    <name type="scientific">Coemansia aciculifera</name>
    <dbReference type="NCBI Taxonomy" id="417176"/>
    <lineage>
        <taxon>Eukaryota</taxon>
        <taxon>Fungi</taxon>
        <taxon>Fungi incertae sedis</taxon>
        <taxon>Zoopagomycota</taxon>
        <taxon>Kickxellomycotina</taxon>
        <taxon>Kickxellomycetes</taxon>
        <taxon>Kickxellales</taxon>
        <taxon>Kickxellaceae</taxon>
        <taxon>Coemansia</taxon>
    </lineage>
</organism>
<evidence type="ECO:0000313" key="1">
    <source>
        <dbReference type="EMBL" id="KAJ2896040.1"/>
    </source>
</evidence>
<dbReference type="Proteomes" id="UP001139981">
    <property type="component" value="Unassembled WGS sequence"/>
</dbReference>
<reference evidence="1" key="1">
    <citation type="submission" date="2022-07" db="EMBL/GenBank/DDBJ databases">
        <title>Phylogenomic reconstructions and comparative analyses of Kickxellomycotina fungi.</title>
        <authorList>
            <person name="Reynolds N.K."/>
            <person name="Stajich J.E."/>
            <person name="Barry K."/>
            <person name="Grigoriev I.V."/>
            <person name="Crous P."/>
            <person name="Smith M.E."/>
        </authorList>
    </citation>
    <scope>NUCLEOTIDE SEQUENCE</scope>
    <source>
        <strain evidence="1">CBS 190363</strain>
    </source>
</reference>